<protein>
    <recommendedName>
        <fullName evidence="5">Lysis protein</fullName>
    </recommendedName>
</protein>
<reference evidence="3" key="1">
    <citation type="submission" date="2023-05" db="EMBL/GenBank/DDBJ databases">
        <title>Limnohabitans sp. strain HM2-2 Genome sequencing and assembly.</title>
        <authorList>
            <person name="Jung Y."/>
        </authorList>
    </citation>
    <scope>NUCLEOTIDE SEQUENCE</scope>
    <source>
        <strain evidence="3">HM2-2</strain>
    </source>
</reference>
<feature type="compositionally biased region" description="Low complexity" evidence="1">
    <location>
        <begin position="121"/>
        <end position="132"/>
    </location>
</feature>
<gene>
    <name evidence="3" type="ORF">QLQ16_10695</name>
</gene>
<organism evidence="3 4">
    <name type="scientific">Limnohabitans lacus</name>
    <dbReference type="NCBI Taxonomy" id="3045173"/>
    <lineage>
        <taxon>Bacteria</taxon>
        <taxon>Pseudomonadati</taxon>
        <taxon>Pseudomonadota</taxon>
        <taxon>Betaproteobacteria</taxon>
        <taxon>Burkholderiales</taxon>
        <taxon>Comamonadaceae</taxon>
        <taxon>Limnohabitans</taxon>
    </lineage>
</organism>
<name>A0ABT6X8L5_9BURK</name>
<comment type="caution">
    <text evidence="3">The sequence shown here is derived from an EMBL/GenBank/DDBJ whole genome shotgun (WGS) entry which is preliminary data.</text>
</comment>
<evidence type="ECO:0000256" key="1">
    <source>
        <dbReference type="SAM" id="MobiDB-lite"/>
    </source>
</evidence>
<dbReference type="RefSeq" id="WP_283224678.1">
    <property type="nucleotide sequence ID" value="NZ_JASGBH010000007.1"/>
</dbReference>
<evidence type="ECO:0000313" key="4">
    <source>
        <dbReference type="Proteomes" id="UP001431902"/>
    </source>
</evidence>
<keyword evidence="4" id="KW-1185">Reference proteome</keyword>
<dbReference type="EMBL" id="JASGBH010000007">
    <property type="protein sequence ID" value="MDI9234304.1"/>
    <property type="molecule type" value="Genomic_DNA"/>
</dbReference>
<accession>A0ABT6X8L5</accession>
<feature type="transmembrane region" description="Helical" evidence="2">
    <location>
        <begin position="6"/>
        <end position="24"/>
    </location>
</feature>
<feature type="region of interest" description="Disordered" evidence="1">
    <location>
        <begin position="98"/>
        <end position="132"/>
    </location>
</feature>
<keyword evidence="2" id="KW-0472">Membrane</keyword>
<evidence type="ECO:0000313" key="3">
    <source>
        <dbReference type="EMBL" id="MDI9234304.1"/>
    </source>
</evidence>
<keyword evidence="2" id="KW-1133">Transmembrane helix</keyword>
<dbReference type="Proteomes" id="UP001431902">
    <property type="component" value="Unassembled WGS sequence"/>
</dbReference>
<sequence length="178" mass="18546">MIGGAWLWRVLAVAALLGGLYMLGRHIEQRGYDRAEADYTAAIERLHADAAAQLAEEVNKTRAAEQALNEAKNNQELKDATHTQTIARLSDRLRLAAGPAGRLRDPNATPCGRGGGGPEGGPAATANAGATNAPEAGGLLSAELAGLLQQLTREADDINAAYASCRADAYTVRSTPAD</sequence>
<keyword evidence="2" id="KW-0812">Transmembrane</keyword>
<evidence type="ECO:0008006" key="5">
    <source>
        <dbReference type="Google" id="ProtNLM"/>
    </source>
</evidence>
<proteinExistence type="predicted"/>
<evidence type="ECO:0000256" key="2">
    <source>
        <dbReference type="SAM" id="Phobius"/>
    </source>
</evidence>